<dbReference type="SUPFAM" id="SSF56801">
    <property type="entry name" value="Acetyl-CoA synthetase-like"/>
    <property type="match status" value="1"/>
</dbReference>
<name>A0ABV3LYR3_9ACTN</name>
<comment type="caution">
    <text evidence="4">The sequence shown here is derived from an EMBL/GenBank/DDBJ whole genome shotgun (WGS) entry which is preliminary data.</text>
</comment>
<feature type="domain" description="AMP-dependent synthetase/ligase" evidence="2">
    <location>
        <begin position="36"/>
        <end position="412"/>
    </location>
</feature>
<dbReference type="EC" id="6.2.1.3" evidence="4"/>
<dbReference type="InterPro" id="IPR000873">
    <property type="entry name" value="AMP-dep_synth/lig_dom"/>
</dbReference>
<organism evidence="4 5">
    <name type="scientific">Streptomyces huasconensis</name>
    <dbReference type="NCBI Taxonomy" id="1854574"/>
    <lineage>
        <taxon>Bacteria</taxon>
        <taxon>Bacillati</taxon>
        <taxon>Actinomycetota</taxon>
        <taxon>Actinomycetes</taxon>
        <taxon>Kitasatosporales</taxon>
        <taxon>Streptomycetaceae</taxon>
        <taxon>Streptomyces</taxon>
    </lineage>
</organism>
<evidence type="ECO:0000313" key="5">
    <source>
        <dbReference type="Proteomes" id="UP001553843"/>
    </source>
</evidence>
<evidence type="ECO:0000313" key="4">
    <source>
        <dbReference type="EMBL" id="MEW2364116.1"/>
    </source>
</evidence>
<dbReference type="PANTHER" id="PTHR43767:SF1">
    <property type="entry name" value="NONRIBOSOMAL PEPTIDE SYNTHASE PES1 (EUROFUNG)-RELATED"/>
    <property type="match status" value="1"/>
</dbReference>
<evidence type="ECO:0000256" key="1">
    <source>
        <dbReference type="SAM" id="MobiDB-lite"/>
    </source>
</evidence>
<gene>
    <name evidence="4" type="ORF">AB0887_19525</name>
</gene>
<accession>A0ABV3LYR3</accession>
<dbReference type="Pfam" id="PF13193">
    <property type="entry name" value="AMP-binding_C"/>
    <property type="match status" value="1"/>
</dbReference>
<dbReference type="Proteomes" id="UP001553843">
    <property type="component" value="Unassembled WGS sequence"/>
</dbReference>
<proteinExistence type="predicted"/>
<evidence type="ECO:0000259" key="2">
    <source>
        <dbReference type="Pfam" id="PF00501"/>
    </source>
</evidence>
<dbReference type="PANTHER" id="PTHR43767">
    <property type="entry name" value="LONG-CHAIN-FATTY-ACID--COA LIGASE"/>
    <property type="match status" value="1"/>
</dbReference>
<feature type="compositionally biased region" description="Low complexity" evidence="1">
    <location>
        <begin position="1"/>
        <end position="26"/>
    </location>
</feature>
<dbReference type="Gene3D" id="3.30.300.30">
    <property type="match status" value="1"/>
</dbReference>
<sequence length="553" mass="59079">MTSGNTRTTTGNTPMTTGNTPMTATPRSRTLHEVITRQAALRPDQPAVVCSGRTLTYRELDRESERTARVLRASGAGPGSRVGYLGKEAVEYWELAFACARTGAVLVPVNWRLTAQEVDHILRDSTTEVLFVDEEHLPVAAEVRKGLPTLRTVLCLDAHAPDAESLAARKSALSAATTAEASGGGTADGAAGGDENSPVVQIYTSGTSGLPKGVVLAHRSFFNVAEAMEDHNLDWLDWRPGDRSLIGLPGFHIGGLSYGMQAFNAGATVVSLPAFISSDAVRVIEEEQVTTAIVAPAMLELMLAEPAAGRGALGSLRKVVYGGSPIGEELLSRAIDVLDCDFLQIYGSSETGNFAVCLPPADHVPGSPLLRAAGRPYPGIEVRVEDPEGKELPTGEVGEICVRTPARMLGYWRLPEATERTVVDGWVHMGDAGYLDEDGYVHVRDRVNDMIIVAGENVYPAEIEDALARHPAVAGAAVVGLPHERWGESVHARVVLEAGQRAGARDLLLFLRGRLADFKMPTSYDFAEALPRNPSGKVLRRAVRDELAAAAKD</sequence>
<protein>
    <submittedName>
        <fullName evidence="4">Long-chain-fatty-acid--CoA ligase</fullName>
        <ecNumber evidence="4">6.2.1.3</ecNumber>
    </submittedName>
</protein>
<dbReference type="Gene3D" id="3.40.50.12780">
    <property type="entry name" value="N-terminal domain of ligase-like"/>
    <property type="match status" value="1"/>
</dbReference>
<keyword evidence="5" id="KW-1185">Reference proteome</keyword>
<dbReference type="Pfam" id="PF00501">
    <property type="entry name" value="AMP-binding"/>
    <property type="match status" value="1"/>
</dbReference>
<dbReference type="GO" id="GO:0004467">
    <property type="term" value="F:long-chain fatty acid-CoA ligase activity"/>
    <property type="evidence" value="ECO:0007669"/>
    <property type="project" value="UniProtKB-EC"/>
</dbReference>
<dbReference type="EMBL" id="JBEYRS010000007">
    <property type="protein sequence ID" value="MEW2364116.1"/>
    <property type="molecule type" value="Genomic_DNA"/>
</dbReference>
<evidence type="ECO:0000259" key="3">
    <source>
        <dbReference type="Pfam" id="PF13193"/>
    </source>
</evidence>
<keyword evidence="4" id="KW-0436">Ligase</keyword>
<dbReference type="InterPro" id="IPR042099">
    <property type="entry name" value="ANL_N_sf"/>
</dbReference>
<dbReference type="InterPro" id="IPR050237">
    <property type="entry name" value="ATP-dep_AMP-bd_enzyme"/>
</dbReference>
<dbReference type="NCBIfam" id="NF004837">
    <property type="entry name" value="PRK06187.1"/>
    <property type="match status" value="1"/>
</dbReference>
<feature type="region of interest" description="Disordered" evidence="1">
    <location>
        <begin position="1"/>
        <end position="27"/>
    </location>
</feature>
<dbReference type="InterPro" id="IPR025110">
    <property type="entry name" value="AMP-bd_C"/>
</dbReference>
<dbReference type="RefSeq" id="WP_359779975.1">
    <property type="nucleotide sequence ID" value="NZ_JBEYRR010000007.1"/>
</dbReference>
<reference evidence="4 5" key="1">
    <citation type="submission" date="2024-06" db="EMBL/GenBank/DDBJ databases">
        <title>The Natural Products Discovery Center: Release of the First 8490 Sequenced Strains for Exploring Actinobacteria Biosynthetic Diversity.</title>
        <authorList>
            <person name="Kalkreuter E."/>
            <person name="Kautsar S.A."/>
            <person name="Yang D."/>
            <person name="Bader C.D."/>
            <person name="Teijaro C.N."/>
            <person name="Fluegel L."/>
            <person name="Davis C.M."/>
            <person name="Simpson J.R."/>
            <person name="Lauterbach L."/>
            <person name="Steele A.D."/>
            <person name="Gui C."/>
            <person name="Meng S."/>
            <person name="Li G."/>
            <person name="Viehrig K."/>
            <person name="Ye F."/>
            <person name="Su P."/>
            <person name="Kiefer A.F."/>
            <person name="Nichols A."/>
            <person name="Cepeda A.J."/>
            <person name="Yan W."/>
            <person name="Fan B."/>
            <person name="Jiang Y."/>
            <person name="Adhikari A."/>
            <person name="Zheng C.-J."/>
            <person name="Schuster L."/>
            <person name="Cowan T.M."/>
            <person name="Smanski M.J."/>
            <person name="Chevrette M.G."/>
            <person name="De Carvalho L.P.S."/>
            <person name="Shen B."/>
        </authorList>
    </citation>
    <scope>NUCLEOTIDE SEQUENCE [LARGE SCALE GENOMIC DNA]</scope>
    <source>
        <strain evidence="4 5">NPDC047833</strain>
    </source>
</reference>
<feature type="domain" description="AMP-binding enzyme C-terminal" evidence="3">
    <location>
        <begin position="462"/>
        <end position="537"/>
    </location>
</feature>
<dbReference type="InterPro" id="IPR045851">
    <property type="entry name" value="AMP-bd_C_sf"/>
</dbReference>